<dbReference type="InterPro" id="IPR017850">
    <property type="entry name" value="Alkaline_phosphatase_core_sf"/>
</dbReference>
<dbReference type="GO" id="GO:0005764">
    <property type="term" value="C:lysosome"/>
    <property type="evidence" value="ECO:0007669"/>
    <property type="project" value="UniProtKB-SubCell"/>
</dbReference>
<sequence>DGRLTFYPGNQTVSLPSINFMKRHGTVFLNAYTNSPICCPSRAAMWSGLFTHLTESWNNFKGLEPNYMTWMDLMEKHGYHTQKYGKLDYTSGHHSVSNRVEAWTRDVDFLLRQEGRPMVNLTGDEKHVRVMEVDWRNTDKAVNWIKEEAINMIQPFALYLGLNLPHPYPSPYAGENFGASTFLTSPYWLEKVSYEAIKIPKWSSLSEMHPVDYYSSFTKNCTGDFTEQEVRDIRAFYYAMCAETDAMLGEIISALRDTGLLKKTMVIFTSDHGELAMEHRQFYKMSMYEGSSHVPLLVMGPGVKEQQQVPELVSLVDVYPTMLDIARIPIPHNLSGYSLLPLLHGKAKNDASPRGPRPSWVLSEFHGCNVNSSTYMLRAGRWKYISYSDGQSVLPQLFGMLHLLFPNTLIYCSAIWFLTDSWFVPDLSADPDELTNVAMEFPLVIHSLDKLLRTIVDYPKVSSAVQDYNKRQFVSWRQSLGQNYSNVIANLRWHQDWLKDPQKYESAIDEWL</sequence>
<evidence type="ECO:0000256" key="17">
    <source>
        <dbReference type="ARBA" id="ARBA00045156"/>
    </source>
</evidence>
<dbReference type="PANTHER" id="PTHR46615">
    <property type="entry name" value="ARYLSULFATASE K"/>
    <property type="match status" value="1"/>
</dbReference>
<dbReference type="EMBL" id="VYZI01000248">
    <property type="protein sequence ID" value="NWR75286.1"/>
    <property type="molecule type" value="Genomic_DNA"/>
</dbReference>
<evidence type="ECO:0000313" key="20">
    <source>
        <dbReference type="EMBL" id="NWR75286.1"/>
    </source>
</evidence>
<dbReference type="GO" id="GO:0005576">
    <property type="term" value="C:extracellular region"/>
    <property type="evidence" value="ECO:0007669"/>
    <property type="project" value="UniProtKB-SubCell"/>
</dbReference>
<evidence type="ECO:0000256" key="12">
    <source>
        <dbReference type="ARBA" id="ARBA00035026"/>
    </source>
</evidence>
<dbReference type="GO" id="GO:0046872">
    <property type="term" value="F:metal ion binding"/>
    <property type="evidence" value="ECO:0007669"/>
    <property type="project" value="UniProtKB-KW"/>
</dbReference>
<dbReference type="OrthoDB" id="1886626at2759"/>
<organism evidence="20 21">
    <name type="scientific">Centropus unirufus</name>
    <dbReference type="NCBI Taxonomy" id="1118519"/>
    <lineage>
        <taxon>Eukaryota</taxon>
        <taxon>Metazoa</taxon>
        <taxon>Chordata</taxon>
        <taxon>Craniata</taxon>
        <taxon>Vertebrata</taxon>
        <taxon>Euteleostomi</taxon>
        <taxon>Archelosauria</taxon>
        <taxon>Archosauria</taxon>
        <taxon>Dinosauria</taxon>
        <taxon>Saurischia</taxon>
        <taxon>Theropoda</taxon>
        <taxon>Coelurosauria</taxon>
        <taxon>Aves</taxon>
        <taxon>Neognathae</taxon>
        <taxon>Neoaves</taxon>
        <taxon>Otidimorphae</taxon>
        <taxon>Cuculiformes</taxon>
        <taxon>Centropidae</taxon>
        <taxon>Centropus</taxon>
    </lineage>
</organism>
<evidence type="ECO:0000256" key="7">
    <source>
        <dbReference type="ARBA" id="ARBA00022729"/>
    </source>
</evidence>
<evidence type="ECO:0000256" key="3">
    <source>
        <dbReference type="ARBA" id="ARBA00004613"/>
    </source>
</evidence>
<dbReference type="InterPro" id="IPR051849">
    <property type="entry name" value="GAG-degrading_sulfatase"/>
</dbReference>
<dbReference type="PANTHER" id="PTHR46615:SF1">
    <property type="entry name" value="ARYLSULFATASE K"/>
    <property type="match status" value="1"/>
</dbReference>
<keyword evidence="6" id="KW-0479">Metal-binding</keyword>
<comment type="catalytic activity">
    <reaction evidence="13">
        <text>Hydrolysis of the 2-sulfate groups of the 2-O-sulfo-D-glucuronate residues of chondroitin sulfate, heparin and heparitin sulfate.</text>
        <dbReference type="EC" id="3.1.6.18"/>
    </reaction>
</comment>
<dbReference type="AlphaFoldDB" id="A0A7K4ZV32"/>
<comment type="similarity">
    <text evidence="4">Belongs to the sulfatase family.</text>
</comment>
<proteinExistence type="inferred from homology"/>
<evidence type="ECO:0000256" key="1">
    <source>
        <dbReference type="ARBA" id="ARBA00001913"/>
    </source>
</evidence>
<dbReference type="InterPro" id="IPR000917">
    <property type="entry name" value="Sulfatase_N"/>
</dbReference>
<dbReference type="Proteomes" id="UP000517892">
    <property type="component" value="Unassembled WGS sequence"/>
</dbReference>
<evidence type="ECO:0000256" key="13">
    <source>
        <dbReference type="ARBA" id="ARBA00035590"/>
    </source>
</evidence>
<comment type="cofactor">
    <cofactor evidence="1">
        <name>Ca(2+)</name>
        <dbReference type="ChEBI" id="CHEBI:29108"/>
    </cofactor>
</comment>
<keyword evidence="21" id="KW-1185">Reference proteome</keyword>
<evidence type="ECO:0000256" key="14">
    <source>
        <dbReference type="ARBA" id="ARBA00035675"/>
    </source>
</evidence>
<feature type="non-terminal residue" evidence="20">
    <location>
        <position position="512"/>
    </location>
</feature>
<gene>
    <name evidence="20" type="primary">Arsk</name>
    <name evidence="20" type="ORF">CENUNI_R04016</name>
</gene>
<comment type="function">
    <text evidence="17">Catalyzes the hydrolysis of pseudosubstrates such as p-nitrocatechol sulfate and p-nitrophenyl sulfate. Catalyzes the hydrolysis of the 2-sulfate groups of the 2-O-sulfo-D-glucuronate residues of chondroitin sulfate, heparin and heparitin sulfate. Acts selectively on 2-sulfoglucuronate and lacks activity against 2-sulfoiduronate.</text>
</comment>
<dbReference type="FunFam" id="3.40.720.10:FF:000039">
    <property type="entry name" value="arylsulfatase K"/>
    <property type="match status" value="1"/>
</dbReference>
<evidence type="ECO:0000256" key="18">
    <source>
        <dbReference type="ARBA" id="ARBA00048030"/>
    </source>
</evidence>
<dbReference type="SUPFAM" id="SSF53649">
    <property type="entry name" value="Alkaline phosphatase-like"/>
    <property type="match status" value="1"/>
</dbReference>
<keyword evidence="11" id="KW-0458">Lysosome</keyword>
<keyword evidence="5" id="KW-0964">Secreted</keyword>
<dbReference type="GO" id="GO:0015024">
    <property type="term" value="F:glucuronate-2-sulfatase activity"/>
    <property type="evidence" value="ECO:0007669"/>
    <property type="project" value="UniProtKB-EC"/>
</dbReference>
<evidence type="ECO:0000256" key="8">
    <source>
        <dbReference type="ARBA" id="ARBA00022801"/>
    </source>
</evidence>
<feature type="domain" description="Sulfatase N-terminal" evidence="19">
    <location>
        <begin position="15"/>
        <end position="326"/>
    </location>
</feature>
<dbReference type="Pfam" id="PF00884">
    <property type="entry name" value="Sulfatase"/>
    <property type="match status" value="1"/>
</dbReference>
<evidence type="ECO:0000313" key="21">
    <source>
        <dbReference type="Proteomes" id="UP000517892"/>
    </source>
</evidence>
<comment type="subcellular location">
    <subcellularLocation>
        <location evidence="2">Lysosome</location>
    </subcellularLocation>
    <subcellularLocation>
        <location evidence="3">Secreted</location>
    </subcellularLocation>
</comment>
<comment type="caution">
    <text evidence="20">The sequence shown here is derived from an EMBL/GenBank/DDBJ whole genome shotgun (WGS) entry which is preliminary data.</text>
</comment>
<evidence type="ECO:0000256" key="10">
    <source>
        <dbReference type="ARBA" id="ARBA00023180"/>
    </source>
</evidence>
<evidence type="ECO:0000256" key="15">
    <source>
        <dbReference type="ARBA" id="ARBA00035710"/>
    </source>
</evidence>
<keyword evidence="8" id="KW-0378">Hydrolase</keyword>
<evidence type="ECO:0000256" key="5">
    <source>
        <dbReference type="ARBA" id="ARBA00022525"/>
    </source>
</evidence>
<evidence type="ECO:0000256" key="4">
    <source>
        <dbReference type="ARBA" id="ARBA00008779"/>
    </source>
</evidence>
<dbReference type="EC" id="3.1.6.18" evidence="14"/>
<dbReference type="GO" id="GO:0004065">
    <property type="term" value="F:arylsulfatase activity"/>
    <property type="evidence" value="ECO:0007669"/>
    <property type="project" value="UniProtKB-EC"/>
</dbReference>
<comment type="catalytic activity">
    <reaction evidence="18">
        <text>an aryl sulfate + H2O = a phenol + sulfate + H(+)</text>
        <dbReference type="Rhea" id="RHEA:17261"/>
        <dbReference type="ChEBI" id="CHEBI:15377"/>
        <dbReference type="ChEBI" id="CHEBI:15378"/>
        <dbReference type="ChEBI" id="CHEBI:16189"/>
        <dbReference type="ChEBI" id="CHEBI:33853"/>
        <dbReference type="ChEBI" id="CHEBI:140317"/>
        <dbReference type="EC" id="3.1.6.1"/>
    </reaction>
</comment>
<evidence type="ECO:0000259" key="19">
    <source>
        <dbReference type="Pfam" id="PF00884"/>
    </source>
</evidence>
<evidence type="ECO:0000256" key="2">
    <source>
        <dbReference type="ARBA" id="ARBA00004371"/>
    </source>
</evidence>
<name>A0A7K4ZV32_9AVES</name>
<protein>
    <recommendedName>
        <fullName evidence="15">Arylsulfatase K</fullName>
        <ecNumber evidence="12">3.1.6.1</ecNumber>
        <ecNumber evidence="14">3.1.6.18</ecNumber>
    </recommendedName>
    <alternativeName>
        <fullName evidence="16">Glucuronate-2-sulfatase</fullName>
    </alternativeName>
</protein>
<reference evidence="20 21" key="1">
    <citation type="submission" date="2019-09" db="EMBL/GenBank/DDBJ databases">
        <title>Bird 10,000 Genomes (B10K) Project - Family phase.</title>
        <authorList>
            <person name="Zhang G."/>
        </authorList>
    </citation>
    <scope>NUCLEOTIDE SEQUENCE [LARGE SCALE GENOMIC DNA]</scope>
    <source>
        <strain evidence="20">B10K-DU-017-25</strain>
        <tissue evidence="20">Mixed tissue sample</tissue>
    </source>
</reference>
<dbReference type="Gene3D" id="3.40.720.10">
    <property type="entry name" value="Alkaline Phosphatase, subunit A"/>
    <property type="match status" value="1"/>
</dbReference>
<keyword evidence="9" id="KW-0106">Calcium</keyword>
<feature type="non-terminal residue" evidence="20">
    <location>
        <position position="1"/>
    </location>
</feature>
<keyword evidence="10" id="KW-0325">Glycoprotein</keyword>
<evidence type="ECO:0000256" key="6">
    <source>
        <dbReference type="ARBA" id="ARBA00022723"/>
    </source>
</evidence>
<evidence type="ECO:0000256" key="16">
    <source>
        <dbReference type="ARBA" id="ARBA00035719"/>
    </source>
</evidence>
<keyword evidence="7" id="KW-0732">Signal</keyword>
<accession>A0A7K4ZV32</accession>
<evidence type="ECO:0000256" key="9">
    <source>
        <dbReference type="ARBA" id="ARBA00022837"/>
    </source>
</evidence>
<dbReference type="EC" id="3.1.6.1" evidence="12"/>
<evidence type="ECO:0000256" key="11">
    <source>
        <dbReference type="ARBA" id="ARBA00023228"/>
    </source>
</evidence>